<dbReference type="Proteomes" id="UP001521209">
    <property type="component" value="Unassembled WGS sequence"/>
</dbReference>
<organism evidence="3 4">
    <name type="scientific">Acidiphilium iwatense</name>
    <dbReference type="NCBI Taxonomy" id="768198"/>
    <lineage>
        <taxon>Bacteria</taxon>
        <taxon>Pseudomonadati</taxon>
        <taxon>Pseudomonadota</taxon>
        <taxon>Alphaproteobacteria</taxon>
        <taxon>Acetobacterales</taxon>
        <taxon>Acidocellaceae</taxon>
        <taxon>Acidiphilium</taxon>
    </lineage>
</organism>
<dbReference type="InterPro" id="IPR051908">
    <property type="entry name" value="Ribosomal_N-acetyltransferase"/>
</dbReference>
<keyword evidence="4" id="KW-1185">Reference proteome</keyword>
<dbReference type="PROSITE" id="PS51186">
    <property type="entry name" value="GNAT"/>
    <property type="match status" value="1"/>
</dbReference>
<dbReference type="EMBL" id="JAKGBZ010000104">
    <property type="protein sequence ID" value="MCF3948908.1"/>
    <property type="molecule type" value="Genomic_DNA"/>
</dbReference>
<comment type="caution">
    <text evidence="3">The sequence shown here is derived from an EMBL/GenBank/DDBJ whole genome shotgun (WGS) entry which is preliminary data.</text>
</comment>
<dbReference type="PANTHER" id="PTHR43441">
    <property type="entry name" value="RIBOSOMAL-PROTEIN-SERINE ACETYLTRANSFERASE"/>
    <property type="match status" value="1"/>
</dbReference>
<sequence length="226" mass="25178">MSTSPRGPEVDDTPRPLPPRVPIEGHHTSLEPLAVAHVEDLWAAAQGAEASWTYMNCGPFGSESAMRRHIATLASQHDPMAWAVRSKRNGRVMGWLTLRDIQPANAAIELGNIWFSPALQRSPVGTESMFLLLRLAADLGYRRLVWKCDALNAPSRRAAERLGFTFEGILRNHLILKGRSRDSAMFSQTDAEWPRNRAMLEAWIDPANFDEVGTQRRSLAELAARG</sequence>
<evidence type="ECO:0000313" key="3">
    <source>
        <dbReference type="EMBL" id="MCF3948908.1"/>
    </source>
</evidence>
<dbReference type="SUPFAM" id="SSF55729">
    <property type="entry name" value="Acyl-CoA N-acyltransferases (Nat)"/>
    <property type="match status" value="1"/>
</dbReference>
<evidence type="ECO:0000313" key="4">
    <source>
        <dbReference type="Proteomes" id="UP001521209"/>
    </source>
</evidence>
<dbReference type="InterPro" id="IPR016181">
    <property type="entry name" value="Acyl_CoA_acyltransferase"/>
</dbReference>
<dbReference type="Gene3D" id="3.40.630.30">
    <property type="match status" value="1"/>
</dbReference>
<reference evidence="3 4" key="1">
    <citation type="submission" date="2022-01" db="EMBL/GenBank/DDBJ databases">
        <authorList>
            <person name="Won M."/>
            <person name="Kim S.-J."/>
            <person name="Kwon S.-W."/>
        </authorList>
    </citation>
    <scope>NUCLEOTIDE SEQUENCE [LARGE SCALE GENOMIC DNA]</scope>
    <source>
        <strain evidence="3 4">KCTC 23505</strain>
    </source>
</reference>
<dbReference type="PANTHER" id="PTHR43441:SF2">
    <property type="entry name" value="FAMILY ACETYLTRANSFERASE, PUTATIVE (AFU_ORTHOLOGUE AFUA_7G00850)-RELATED"/>
    <property type="match status" value="1"/>
</dbReference>
<protein>
    <submittedName>
        <fullName evidence="3">GNAT family N-acetyltransferase</fullName>
    </submittedName>
</protein>
<dbReference type="RefSeq" id="WP_235706215.1">
    <property type="nucleotide sequence ID" value="NZ_JAKGBZ010000104.1"/>
</dbReference>
<dbReference type="InterPro" id="IPR000182">
    <property type="entry name" value="GNAT_dom"/>
</dbReference>
<dbReference type="CDD" id="cd04301">
    <property type="entry name" value="NAT_SF"/>
    <property type="match status" value="1"/>
</dbReference>
<dbReference type="Pfam" id="PF13302">
    <property type="entry name" value="Acetyltransf_3"/>
    <property type="match status" value="1"/>
</dbReference>
<accession>A0ABS9E1M1</accession>
<name>A0ABS9E1M1_9PROT</name>
<proteinExistence type="predicted"/>
<feature type="domain" description="N-acetyltransferase" evidence="2">
    <location>
        <begin position="39"/>
        <end position="182"/>
    </location>
</feature>
<gene>
    <name evidence="3" type="ORF">L2A60_19890</name>
</gene>
<evidence type="ECO:0000256" key="1">
    <source>
        <dbReference type="SAM" id="MobiDB-lite"/>
    </source>
</evidence>
<evidence type="ECO:0000259" key="2">
    <source>
        <dbReference type="PROSITE" id="PS51186"/>
    </source>
</evidence>
<feature type="region of interest" description="Disordered" evidence="1">
    <location>
        <begin position="1"/>
        <end position="25"/>
    </location>
</feature>